<sequence length="387" mass="42324">MKSRPTTLLFTLYIVLAPLYLLPSGMPQPADFLVPIGIAFILLTGRRIAFPTARARSFLLVTFVFFVWVLVVSVVNSLMSGLTDILMAPAFGMFNFMLVLLGFAALQHLDYPDKLIAKALTVSAVVMFTGLLLTFSGSSSRQTAMFNNPNQLAYFSILVLGGLILASDRPSLLRLRFAMPAAMLVISNLVAASLTGYAALALLGGAWSLKVGARRLFLIVFFGLTAALLAPSLFLPESHSQVFEIVSNRFLLLDDKLDGGIAERGYDRIYEFPQYLLFGAGEGGLSRFGIEAALELHSTFGTLLFSYGIIGLLLFLSMIWIAARGATLVELAVLAAPLAYSVTHHGFRFSAFWLFITIFLMTKEKRTMRLSTPILEQPVSRPGESPL</sequence>
<feature type="transmembrane region" description="Helical" evidence="1">
    <location>
        <begin position="7"/>
        <end position="26"/>
    </location>
</feature>
<proteinExistence type="predicted"/>
<feature type="transmembrane region" description="Helical" evidence="1">
    <location>
        <begin position="85"/>
        <end position="106"/>
    </location>
</feature>
<dbReference type="KEGG" id="cid:P73_2443"/>
<dbReference type="STRING" id="1208324.P73_2443"/>
<evidence type="ECO:0000313" key="3">
    <source>
        <dbReference type="Proteomes" id="UP000031521"/>
    </source>
</evidence>
<keyword evidence="3" id="KW-1185">Reference proteome</keyword>
<reference evidence="2 3" key="1">
    <citation type="journal article" date="2014" name="Int. J. Syst. Evol. Microbiol.">
        <title>Celeribacter indicus sp. nov., a polycyclic aromatic hydrocarbon-degrading bacterium from deep-sea sediment and reclassification of Huaishuia halophila as Celeribacter halophilus comb. nov.</title>
        <authorList>
            <person name="Lai Q."/>
            <person name="Cao J."/>
            <person name="Yuan J."/>
            <person name="Li F."/>
            <person name="Shao Z."/>
        </authorList>
    </citation>
    <scope>NUCLEOTIDE SEQUENCE [LARGE SCALE GENOMIC DNA]</scope>
    <source>
        <strain evidence="2">P73</strain>
    </source>
</reference>
<evidence type="ECO:0000256" key="1">
    <source>
        <dbReference type="SAM" id="Phobius"/>
    </source>
</evidence>
<dbReference type="EMBL" id="CP004393">
    <property type="protein sequence ID" value="AJE47158.1"/>
    <property type="molecule type" value="Genomic_DNA"/>
</dbReference>
<feature type="transmembrane region" description="Helical" evidence="1">
    <location>
        <begin position="216"/>
        <end position="235"/>
    </location>
</feature>
<keyword evidence="1" id="KW-0812">Transmembrane</keyword>
<keyword evidence="1" id="KW-1133">Transmembrane helix</keyword>
<evidence type="ECO:0008006" key="4">
    <source>
        <dbReference type="Google" id="ProtNLM"/>
    </source>
</evidence>
<feature type="transmembrane region" description="Helical" evidence="1">
    <location>
        <begin position="149"/>
        <end position="166"/>
    </location>
</feature>
<feature type="transmembrane region" description="Helical" evidence="1">
    <location>
        <begin position="57"/>
        <end position="79"/>
    </location>
</feature>
<accession>A0A0B5DUT4</accession>
<dbReference type="AlphaFoldDB" id="A0A0B5DUT4"/>
<dbReference type="Proteomes" id="UP000031521">
    <property type="component" value="Chromosome"/>
</dbReference>
<organism evidence="2 3">
    <name type="scientific">Celeribacter indicus</name>
    <dbReference type="NCBI Taxonomy" id="1208324"/>
    <lineage>
        <taxon>Bacteria</taxon>
        <taxon>Pseudomonadati</taxon>
        <taxon>Pseudomonadota</taxon>
        <taxon>Alphaproteobacteria</taxon>
        <taxon>Rhodobacterales</taxon>
        <taxon>Roseobacteraceae</taxon>
        <taxon>Celeribacter</taxon>
    </lineage>
</organism>
<dbReference type="RefSeq" id="WP_043869782.1">
    <property type="nucleotide sequence ID" value="NZ_CP004393.1"/>
</dbReference>
<feature type="transmembrane region" description="Helical" evidence="1">
    <location>
        <begin position="343"/>
        <end position="361"/>
    </location>
</feature>
<evidence type="ECO:0000313" key="2">
    <source>
        <dbReference type="EMBL" id="AJE47158.1"/>
    </source>
</evidence>
<protein>
    <recommendedName>
        <fullName evidence="4">O-antigen polymerase</fullName>
    </recommendedName>
</protein>
<feature type="transmembrane region" description="Helical" evidence="1">
    <location>
        <begin position="115"/>
        <end position="137"/>
    </location>
</feature>
<dbReference type="OrthoDB" id="8479716at2"/>
<gene>
    <name evidence="2" type="ORF">P73_2443</name>
</gene>
<name>A0A0B5DUT4_9RHOB</name>
<feature type="transmembrane region" description="Helical" evidence="1">
    <location>
        <begin position="32"/>
        <end position="50"/>
    </location>
</feature>
<dbReference type="HOGENOM" id="CLU_688254_0_0_5"/>
<feature type="transmembrane region" description="Helical" evidence="1">
    <location>
        <begin position="178"/>
        <end position="204"/>
    </location>
</feature>
<keyword evidence="1" id="KW-0472">Membrane</keyword>
<feature type="transmembrane region" description="Helical" evidence="1">
    <location>
        <begin position="304"/>
        <end position="323"/>
    </location>
</feature>